<accession>A0ABW1IST6</accession>
<sequence length="93" mass="10198">MVDKNLPKDVLNTVNKKTGKNVSPSDIHKIASGVKPSTIQSEKQLRQLINQVSNLVNIPVSEATVNEIVKAVKKSGANPNNMEQLMKMMMGKK</sequence>
<dbReference type="InterPro" id="IPR025942">
    <property type="entry name" value="SpoVIF"/>
</dbReference>
<gene>
    <name evidence="1" type="ORF">ACFPXP_16970</name>
</gene>
<comment type="caution">
    <text evidence="1">The sequence shown here is derived from an EMBL/GenBank/DDBJ whole genome shotgun (WGS) entry which is preliminary data.</text>
</comment>
<evidence type="ECO:0000313" key="1">
    <source>
        <dbReference type="EMBL" id="MFC5988096.1"/>
    </source>
</evidence>
<name>A0ABW1IST6_9BACL</name>
<keyword evidence="2" id="KW-1185">Reference proteome</keyword>
<dbReference type="Pfam" id="PF14069">
    <property type="entry name" value="SpoVIF"/>
    <property type="match status" value="1"/>
</dbReference>
<proteinExistence type="predicted"/>
<evidence type="ECO:0000313" key="2">
    <source>
        <dbReference type="Proteomes" id="UP001596250"/>
    </source>
</evidence>
<dbReference type="RefSeq" id="WP_379895537.1">
    <property type="nucleotide sequence ID" value="NZ_CBCSCT010000024.1"/>
</dbReference>
<protein>
    <submittedName>
        <fullName evidence="1">Stage VI sporulation protein F</fullName>
    </submittedName>
</protein>
<dbReference type="Proteomes" id="UP001596250">
    <property type="component" value="Unassembled WGS sequence"/>
</dbReference>
<organism evidence="1 2">
    <name type="scientific">Marinicrinis lubricantis</name>
    <dbReference type="NCBI Taxonomy" id="2086470"/>
    <lineage>
        <taxon>Bacteria</taxon>
        <taxon>Bacillati</taxon>
        <taxon>Bacillota</taxon>
        <taxon>Bacilli</taxon>
        <taxon>Bacillales</taxon>
        <taxon>Paenibacillaceae</taxon>
    </lineage>
</organism>
<reference evidence="2" key="1">
    <citation type="journal article" date="2019" name="Int. J. Syst. Evol. Microbiol.">
        <title>The Global Catalogue of Microorganisms (GCM) 10K type strain sequencing project: providing services to taxonomists for standard genome sequencing and annotation.</title>
        <authorList>
            <consortium name="The Broad Institute Genomics Platform"/>
            <consortium name="The Broad Institute Genome Sequencing Center for Infectious Disease"/>
            <person name="Wu L."/>
            <person name="Ma J."/>
        </authorList>
    </citation>
    <scope>NUCLEOTIDE SEQUENCE [LARGE SCALE GENOMIC DNA]</scope>
    <source>
        <strain evidence="2">CCM 8749</strain>
    </source>
</reference>
<dbReference type="EMBL" id="JBHSQV010000175">
    <property type="protein sequence ID" value="MFC5988096.1"/>
    <property type="molecule type" value="Genomic_DNA"/>
</dbReference>